<evidence type="ECO:0000313" key="1">
    <source>
        <dbReference type="EMBL" id="GIY47141.1"/>
    </source>
</evidence>
<evidence type="ECO:0000313" key="2">
    <source>
        <dbReference type="Proteomes" id="UP001054837"/>
    </source>
</evidence>
<dbReference type="EMBL" id="BPLQ01009870">
    <property type="protein sequence ID" value="GIY47141.1"/>
    <property type="molecule type" value="Genomic_DNA"/>
</dbReference>
<gene>
    <name evidence="1" type="ORF">CDAR_476351</name>
</gene>
<reference evidence="1 2" key="1">
    <citation type="submission" date="2021-06" db="EMBL/GenBank/DDBJ databases">
        <title>Caerostris darwini draft genome.</title>
        <authorList>
            <person name="Kono N."/>
            <person name="Arakawa K."/>
        </authorList>
    </citation>
    <scope>NUCLEOTIDE SEQUENCE [LARGE SCALE GENOMIC DNA]</scope>
</reference>
<dbReference type="Proteomes" id="UP001054837">
    <property type="component" value="Unassembled WGS sequence"/>
</dbReference>
<name>A0AAV4TNZ2_9ARAC</name>
<proteinExistence type="predicted"/>
<organism evidence="1 2">
    <name type="scientific">Caerostris darwini</name>
    <dbReference type="NCBI Taxonomy" id="1538125"/>
    <lineage>
        <taxon>Eukaryota</taxon>
        <taxon>Metazoa</taxon>
        <taxon>Ecdysozoa</taxon>
        <taxon>Arthropoda</taxon>
        <taxon>Chelicerata</taxon>
        <taxon>Arachnida</taxon>
        <taxon>Araneae</taxon>
        <taxon>Araneomorphae</taxon>
        <taxon>Entelegynae</taxon>
        <taxon>Araneoidea</taxon>
        <taxon>Araneidae</taxon>
        <taxon>Caerostris</taxon>
    </lineage>
</organism>
<protein>
    <submittedName>
        <fullName evidence="1">Uncharacterized protein</fullName>
    </submittedName>
</protein>
<comment type="caution">
    <text evidence="1">The sequence shown here is derived from an EMBL/GenBank/DDBJ whole genome shotgun (WGS) entry which is preliminary data.</text>
</comment>
<dbReference type="AlphaFoldDB" id="A0AAV4TNZ2"/>
<keyword evidence="2" id="KW-1185">Reference proteome</keyword>
<sequence>MKGVVGNGLMYCGGGGQRVTHMGPMKCCSPKIKKLSKGSPVEMYRGPSGEVGIDSRGYEFQYGVSEDQTPGTKSKAFPLNQ</sequence>
<accession>A0AAV4TNZ2</accession>